<feature type="transmembrane region" description="Helical" evidence="2">
    <location>
        <begin position="38"/>
        <end position="56"/>
    </location>
</feature>
<evidence type="ECO:0000313" key="3">
    <source>
        <dbReference type="EMBL" id="AEI66635.1"/>
    </source>
</evidence>
<organism evidence="3 4">
    <name type="scientific">Myxococcus fulvus (strain ATCC BAA-855 / HW-1)</name>
    <dbReference type="NCBI Taxonomy" id="483219"/>
    <lineage>
        <taxon>Bacteria</taxon>
        <taxon>Pseudomonadati</taxon>
        <taxon>Myxococcota</taxon>
        <taxon>Myxococcia</taxon>
        <taxon>Myxococcales</taxon>
        <taxon>Cystobacterineae</taxon>
        <taxon>Myxococcaceae</taxon>
        <taxon>Myxococcus</taxon>
    </lineage>
</organism>
<accession>F8CP57</accession>
<feature type="transmembrane region" description="Helical" evidence="2">
    <location>
        <begin position="144"/>
        <end position="165"/>
    </location>
</feature>
<feature type="transmembrane region" description="Helical" evidence="2">
    <location>
        <begin position="187"/>
        <end position="210"/>
    </location>
</feature>
<evidence type="ECO:0000313" key="4">
    <source>
        <dbReference type="Proteomes" id="UP000000488"/>
    </source>
</evidence>
<evidence type="ECO:0000256" key="1">
    <source>
        <dbReference type="SAM" id="MobiDB-lite"/>
    </source>
</evidence>
<dbReference type="Proteomes" id="UP000000488">
    <property type="component" value="Chromosome"/>
</dbReference>
<dbReference type="eggNOG" id="ENOG502Z815">
    <property type="taxonomic scope" value="Bacteria"/>
</dbReference>
<evidence type="ECO:0000256" key="2">
    <source>
        <dbReference type="SAM" id="Phobius"/>
    </source>
</evidence>
<sequence>MHATEAQPSPPVPPAPELRAETPAGAPSTRGWGVGQRIAFRWAFIYLTLYGFPFPLDLIPGFDWLHDRLQAFWESVIPWVGARVLGLDIVDFPFGGTSDTTFDYVKLLLFAVTAVVVTLVWSVSDRCRGDDSRLHEGFRVYLRYMVATAMLSYGLAKVFATQFRFPELRELLRPMGDASPMGLMWDFMGYSTGYSAFTGGAEVLGGVLLCFRRTTTLGALVVVGVMSNVVMLNFAFDVSVKMGSSHLLLMAVFLVVPDARRLVDFLVLNRPTEPVTLRTPFAAPWMEWGRRTVKCLFLGWCAVSMTAEKLEHRRLWGEDAPRSELYGIYTVESFEWGGQEVPPMATDATRWKRVVFEASNNGAIQRMNDAWMRYRVNLRPAEQGLTLSAMENGHVPMILNYSRPDAESLVLEGFLGDRSLRVLLVRRDASELELVKSRGFRWISETPRNK</sequence>
<reference evidence="3 4" key="1">
    <citation type="journal article" date="2011" name="J. Bacteriol.">
        <title>Genome sequence of the halotolerant marine bacterium Myxococcus fulvus HW-1.</title>
        <authorList>
            <person name="Li Z.F."/>
            <person name="Li X."/>
            <person name="Liu H."/>
            <person name="Liu X."/>
            <person name="Han K."/>
            <person name="Wu Z.H."/>
            <person name="Hu W."/>
            <person name="Li F.F."/>
            <person name="Li Y.Z."/>
        </authorList>
    </citation>
    <scope>NUCLEOTIDE SEQUENCE [LARGE SCALE GENOMIC DNA]</scope>
    <source>
        <strain evidence="4">ATCC BAA-855 / HW-1</strain>
    </source>
</reference>
<keyword evidence="2" id="KW-0472">Membrane</keyword>
<dbReference type="EMBL" id="CP002830">
    <property type="protein sequence ID" value="AEI66635.1"/>
    <property type="molecule type" value="Genomic_DNA"/>
</dbReference>
<keyword evidence="2" id="KW-1133">Transmembrane helix</keyword>
<dbReference type="STRING" id="483219.LILAB_23700"/>
<feature type="transmembrane region" description="Helical" evidence="2">
    <location>
        <begin position="217"/>
        <end position="236"/>
    </location>
</feature>
<evidence type="ECO:0008006" key="5">
    <source>
        <dbReference type="Google" id="ProtNLM"/>
    </source>
</evidence>
<feature type="transmembrane region" description="Helical" evidence="2">
    <location>
        <begin position="104"/>
        <end position="123"/>
    </location>
</feature>
<protein>
    <recommendedName>
        <fullName evidence="5">DoxX family protein</fullName>
    </recommendedName>
</protein>
<feature type="region of interest" description="Disordered" evidence="1">
    <location>
        <begin position="1"/>
        <end position="29"/>
    </location>
</feature>
<name>F8CP57_MYXFH</name>
<keyword evidence="2" id="KW-0812">Transmembrane</keyword>
<dbReference type="KEGG" id="mfu:LILAB_23700"/>
<proteinExistence type="predicted"/>
<gene>
    <name evidence="3" type="ordered locus">LILAB_23700</name>
</gene>
<dbReference type="HOGENOM" id="CLU_034653_1_0_7"/>
<dbReference type="AlphaFoldDB" id="F8CP57"/>